<feature type="domain" description="Ribosomal RNA adenine methylase transferase N-terminal" evidence="9">
    <location>
        <begin position="58"/>
        <end position="232"/>
    </location>
</feature>
<evidence type="ECO:0000256" key="2">
    <source>
        <dbReference type="ARBA" id="ARBA00022552"/>
    </source>
</evidence>
<keyword evidence="6 7" id="KW-0694">RNA-binding</keyword>
<evidence type="ECO:0000259" key="9">
    <source>
        <dbReference type="SMART" id="SM00650"/>
    </source>
</evidence>
<feature type="binding site" evidence="7 8">
    <location>
        <position position="78"/>
    </location>
    <ligand>
        <name>S-adenosyl-L-methionine</name>
        <dbReference type="ChEBI" id="CHEBI:59789"/>
    </ligand>
</feature>
<dbReference type="SMART" id="SM00650">
    <property type="entry name" value="rADc"/>
    <property type="match status" value="1"/>
</dbReference>
<evidence type="ECO:0000313" key="11">
    <source>
        <dbReference type="Proteomes" id="UP000316609"/>
    </source>
</evidence>
<dbReference type="AlphaFoldDB" id="A0A538TWX7"/>
<comment type="catalytic activity">
    <reaction evidence="7">
        <text>adenosine(1518)/adenosine(1519) in 16S rRNA + 4 S-adenosyl-L-methionine = N(6)-dimethyladenosine(1518)/N(6)-dimethyladenosine(1519) in 16S rRNA + 4 S-adenosyl-L-homocysteine + 4 H(+)</text>
        <dbReference type="Rhea" id="RHEA:19609"/>
        <dbReference type="Rhea" id="RHEA-COMP:10232"/>
        <dbReference type="Rhea" id="RHEA-COMP:10233"/>
        <dbReference type="ChEBI" id="CHEBI:15378"/>
        <dbReference type="ChEBI" id="CHEBI:57856"/>
        <dbReference type="ChEBI" id="CHEBI:59789"/>
        <dbReference type="ChEBI" id="CHEBI:74411"/>
        <dbReference type="ChEBI" id="CHEBI:74493"/>
        <dbReference type="EC" id="2.1.1.182"/>
    </reaction>
</comment>
<proteinExistence type="inferred from homology"/>
<dbReference type="GO" id="GO:0052908">
    <property type="term" value="F:16S rRNA (adenine(1518)-N(6)/adenine(1519)-N(6))-dimethyltransferase activity"/>
    <property type="evidence" value="ECO:0007669"/>
    <property type="project" value="UniProtKB-EC"/>
</dbReference>
<dbReference type="EMBL" id="VBOY01000016">
    <property type="protein sequence ID" value="TMQ68108.1"/>
    <property type="molecule type" value="Genomic_DNA"/>
</dbReference>
<evidence type="ECO:0000256" key="1">
    <source>
        <dbReference type="ARBA" id="ARBA00022490"/>
    </source>
</evidence>
<dbReference type="PROSITE" id="PS01131">
    <property type="entry name" value="RRNA_A_DIMETH"/>
    <property type="match status" value="1"/>
</dbReference>
<reference evidence="10 11" key="1">
    <citation type="journal article" date="2019" name="Nat. Microbiol.">
        <title>Mediterranean grassland soil C-N compound turnover is dependent on rainfall and depth, and is mediated by genomically divergent microorganisms.</title>
        <authorList>
            <person name="Diamond S."/>
            <person name="Andeer P.F."/>
            <person name="Li Z."/>
            <person name="Crits-Christoph A."/>
            <person name="Burstein D."/>
            <person name="Anantharaman K."/>
            <person name="Lane K.R."/>
            <person name="Thomas B.C."/>
            <person name="Pan C."/>
            <person name="Northen T.R."/>
            <person name="Banfield J.F."/>
        </authorList>
    </citation>
    <scope>NUCLEOTIDE SEQUENCE [LARGE SCALE GENOMIC DNA]</scope>
    <source>
        <strain evidence="10">WS_8</strain>
    </source>
</reference>
<keyword evidence="3 7" id="KW-0489">Methyltransferase</keyword>
<dbReference type="Proteomes" id="UP000316609">
    <property type="component" value="Unassembled WGS sequence"/>
</dbReference>
<organism evidence="10 11">
    <name type="scientific">Eiseniibacteriota bacterium</name>
    <dbReference type="NCBI Taxonomy" id="2212470"/>
    <lineage>
        <taxon>Bacteria</taxon>
        <taxon>Candidatus Eiseniibacteriota</taxon>
    </lineage>
</organism>
<dbReference type="PANTHER" id="PTHR11727">
    <property type="entry name" value="DIMETHYLADENOSINE TRANSFERASE"/>
    <property type="match status" value="1"/>
</dbReference>
<dbReference type="GO" id="GO:0003723">
    <property type="term" value="F:RNA binding"/>
    <property type="evidence" value="ECO:0007669"/>
    <property type="project" value="UniProtKB-UniRule"/>
</dbReference>
<evidence type="ECO:0000313" key="10">
    <source>
        <dbReference type="EMBL" id="TMQ68108.1"/>
    </source>
</evidence>
<feature type="binding site" evidence="7 8">
    <location>
        <position position="124"/>
    </location>
    <ligand>
        <name>S-adenosyl-L-methionine</name>
        <dbReference type="ChEBI" id="CHEBI:59789"/>
    </ligand>
</feature>
<evidence type="ECO:0000256" key="3">
    <source>
        <dbReference type="ARBA" id="ARBA00022603"/>
    </source>
</evidence>
<evidence type="ECO:0000256" key="8">
    <source>
        <dbReference type="PROSITE-ProRule" id="PRU01026"/>
    </source>
</evidence>
<accession>A0A538TWX7</accession>
<dbReference type="HAMAP" id="MF_00607">
    <property type="entry name" value="16SrRNA_methyltr_A"/>
    <property type="match status" value="1"/>
</dbReference>
<comment type="caution">
    <text evidence="10">The sequence shown here is derived from an EMBL/GenBank/DDBJ whole genome shotgun (WGS) entry which is preliminary data.</text>
</comment>
<evidence type="ECO:0000256" key="7">
    <source>
        <dbReference type="HAMAP-Rule" id="MF_00607"/>
    </source>
</evidence>
<evidence type="ECO:0000256" key="5">
    <source>
        <dbReference type="ARBA" id="ARBA00022691"/>
    </source>
</evidence>
<feature type="binding site" evidence="7 8">
    <location>
        <position position="99"/>
    </location>
    <ligand>
        <name>S-adenosyl-L-methionine</name>
        <dbReference type="ChEBI" id="CHEBI:59789"/>
    </ligand>
</feature>
<comment type="similarity">
    <text evidence="7">Belongs to the class I-like SAM-binding methyltransferase superfamily. rRNA adenine N(6)-methyltransferase family. RsmA subfamily.</text>
</comment>
<keyword evidence="5 7" id="KW-0949">S-adenosyl-L-methionine</keyword>
<dbReference type="InterPro" id="IPR001737">
    <property type="entry name" value="KsgA/Erm"/>
</dbReference>
<feature type="binding site" evidence="7 8">
    <location>
        <position position="147"/>
    </location>
    <ligand>
        <name>S-adenosyl-L-methionine</name>
        <dbReference type="ChEBI" id="CHEBI:59789"/>
    </ligand>
</feature>
<keyword evidence="1 7" id="KW-0963">Cytoplasm</keyword>
<dbReference type="InterPro" id="IPR011530">
    <property type="entry name" value="rRNA_adenine_dimethylase"/>
</dbReference>
<dbReference type="InterPro" id="IPR023165">
    <property type="entry name" value="rRNA_Ade_diMease-like_C"/>
</dbReference>
<dbReference type="Pfam" id="PF00398">
    <property type="entry name" value="RrnaAD"/>
    <property type="match status" value="1"/>
</dbReference>
<dbReference type="PANTHER" id="PTHR11727:SF7">
    <property type="entry name" value="DIMETHYLADENOSINE TRANSFERASE-RELATED"/>
    <property type="match status" value="1"/>
</dbReference>
<dbReference type="InterPro" id="IPR020598">
    <property type="entry name" value="rRNA_Ade_methylase_Trfase_N"/>
</dbReference>
<dbReference type="SUPFAM" id="SSF53335">
    <property type="entry name" value="S-adenosyl-L-methionine-dependent methyltransferases"/>
    <property type="match status" value="1"/>
</dbReference>
<dbReference type="PROSITE" id="PS51689">
    <property type="entry name" value="SAM_RNA_A_N6_MT"/>
    <property type="match status" value="1"/>
</dbReference>
<dbReference type="EC" id="2.1.1.182" evidence="7"/>
<dbReference type="GO" id="GO:0005829">
    <property type="term" value="C:cytosol"/>
    <property type="evidence" value="ECO:0007669"/>
    <property type="project" value="TreeGrafter"/>
</dbReference>
<dbReference type="InterPro" id="IPR020596">
    <property type="entry name" value="rRNA_Ade_Mease_Trfase_CS"/>
</dbReference>
<evidence type="ECO:0000256" key="6">
    <source>
        <dbReference type="ARBA" id="ARBA00022884"/>
    </source>
</evidence>
<sequence>MARARGRRLLGPAHGAYTGGHAPLAEAPGDAQGLGLRAPARCRGRKRFGQNFLVREDLAQRIVDQCHLSPDDVAIEIGPGAGALTPLLASRVHRLLAVEKDAGLAALLREQLAEIAQVEVVEADFLTLDLVERASAEGVRRWVVVGNIPYNITTPILERLFAQRAVVKSAVLLVQREYAARLGAAAGTPEYGALTLFARYHALLEPLLTVRASAFWPRPQVDSMLVRLFMREQPPLEVPDEALLFRIIRGSFQMRRKQLLNTLEATLALPKPKIERLCRHARVDAQRRGETLTLEEFARLARAAADYGEHAGGPHPCCTPPCGPRR</sequence>
<evidence type="ECO:0000256" key="4">
    <source>
        <dbReference type="ARBA" id="ARBA00022679"/>
    </source>
</evidence>
<protein>
    <recommendedName>
        <fullName evidence="7">Ribosomal RNA small subunit methyltransferase A</fullName>
        <ecNumber evidence="7">2.1.1.182</ecNumber>
    </recommendedName>
    <alternativeName>
        <fullName evidence="7">16S rRNA (adenine(1518)-N(6)/adenine(1519)-N(6))-dimethyltransferase</fullName>
    </alternativeName>
    <alternativeName>
        <fullName evidence="7">16S rRNA dimethyladenosine transferase</fullName>
    </alternativeName>
    <alternativeName>
        <fullName evidence="7">16S rRNA dimethylase</fullName>
    </alternativeName>
    <alternativeName>
        <fullName evidence="7">S-adenosylmethionine-6-N', N'-adenosyl(rRNA) dimethyltransferase</fullName>
    </alternativeName>
</protein>
<gene>
    <name evidence="7 10" type="primary">rsmA</name>
    <name evidence="7" type="synonym">ksgA</name>
    <name evidence="10" type="ORF">E6K78_02355</name>
</gene>
<comment type="subcellular location">
    <subcellularLocation>
        <location evidence="7">Cytoplasm</location>
    </subcellularLocation>
</comment>
<keyword evidence="2 7" id="KW-0698">rRNA processing</keyword>
<dbReference type="Gene3D" id="1.10.8.100">
    <property type="entry name" value="Ribosomal RNA adenine dimethylase-like, domain 2"/>
    <property type="match status" value="1"/>
</dbReference>
<dbReference type="Gene3D" id="3.40.50.150">
    <property type="entry name" value="Vaccinia Virus protein VP39"/>
    <property type="match status" value="1"/>
</dbReference>
<feature type="binding site" evidence="7 8">
    <location>
        <position position="53"/>
    </location>
    <ligand>
        <name>S-adenosyl-L-methionine</name>
        <dbReference type="ChEBI" id="CHEBI:59789"/>
    </ligand>
</feature>
<feature type="binding site" evidence="7 8">
    <location>
        <position position="51"/>
    </location>
    <ligand>
        <name>S-adenosyl-L-methionine</name>
        <dbReference type="ChEBI" id="CHEBI:59789"/>
    </ligand>
</feature>
<dbReference type="InterPro" id="IPR029063">
    <property type="entry name" value="SAM-dependent_MTases_sf"/>
</dbReference>
<comment type="function">
    <text evidence="7">Specifically dimethylates two adjacent adenosines (A1518 and A1519) in the loop of a conserved hairpin near the 3'-end of 16S rRNA in the 30S particle. May play a critical role in biogenesis of 30S subunits.</text>
</comment>
<dbReference type="CDD" id="cd02440">
    <property type="entry name" value="AdoMet_MTases"/>
    <property type="match status" value="1"/>
</dbReference>
<name>A0A538TWX7_UNCEI</name>
<keyword evidence="4 7" id="KW-0808">Transferase</keyword>
<dbReference type="NCBIfam" id="TIGR00755">
    <property type="entry name" value="ksgA"/>
    <property type="match status" value="1"/>
</dbReference>